<dbReference type="Proteomes" id="UP001457282">
    <property type="component" value="Unassembled WGS sequence"/>
</dbReference>
<gene>
    <name evidence="1" type="ORF">M0R45_007015</name>
</gene>
<protein>
    <submittedName>
        <fullName evidence="1">Uncharacterized protein</fullName>
    </submittedName>
</protein>
<comment type="caution">
    <text evidence="1">The sequence shown here is derived from an EMBL/GenBank/DDBJ whole genome shotgun (WGS) entry which is preliminary data.</text>
</comment>
<proteinExistence type="predicted"/>
<name>A0AAW1YSY5_RUBAR</name>
<accession>A0AAW1YSY5</accession>
<evidence type="ECO:0000313" key="2">
    <source>
        <dbReference type="Proteomes" id="UP001457282"/>
    </source>
</evidence>
<dbReference type="AlphaFoldDB" id="A0AAW1YSY5"/>
<reference evidence="1 2" key="1">
    <citation type="journal article" date="2023" name="G3 (Bethesda)">
        <title>A chromosome-length genome assembly and annotation of blackberry (Rubus argutus, cv. 'Hillquist').</title>
        <authorList>
            <person name="Bruna T."/>
            <person name="Aryal R."/>
            <person name="Dudchenko O."/>
            <person name="Sargent D.J."/>
            <person name="Mead D."/>
            <person name="Buti M."/>
            <person name="Cavallini A."/>
            <person name="Hytonen T."/>
            <person name="Andres J."/>
            <person name="Pham M."/>
            <person name="Weisz D."/>
            <person name="Mascagni F."/>
            <person name="Usai G."/>
            <person name="Natali L."/>
            <person name="Bassil N."/>
            <person name="Fernandez G.E."/>
            <person name="Lomsadze A."/>
            <person name="Armour M."/>
            <person name="Olukolu B."/>
            <person name="Poorten T."/>
            <person name="Britton C."/>
            <person name="Davik J."/>
            <person name="Ashrafi H."/>
            <person name="Aiden E.L."/>
            <person name="Borodovsky M."/>
            <person name="Worthington M."/>
        </authorList>
    </citation>
    <scope>NUCLEOTIDE SEQUENCE [LARGE SCALE GENOMIC DNA]</scope>
    <source>
        <strain evidence="1">PI 553951</strain>
    </source>
</reference>
<organism evidence="1 2">
    <name type="scientific">Rubus argutus</name>
    <name type="common">Southern blackberry</name>
    <dbReference type="NCBI Taxonomy" id="59490"/>
    <lineage>
        <taxon>Eukaryota</taxon>
        <taxon>Viridiplantae</taxon>
        <taxon>Streptophyta</taxon>
        <taxon>Embryophyta</taxon>
        <taxon>Tracheophyta</taxon>
        <taxon>Spermatophyta</taxon>
        <taxon>Magnoliopsida</taxon>
        <taxon>eudicotyledons</taxon>
        <taxon>Gunneridae</taxon>
        <taxon>Pentapetalae</taxon>
        <taxon>rosids</taxon>
        <taxon>fabids</taxon>
        <taxon>Rosales</taxon>
        <taxon>Rosaceae</taxon>
        <taxon>Rosoideae</taxon>
        <taxon>Rosoideae incertae sedis</taxon>
        <taxon>Rubus</taxon>
    </lineage>
</organism>
<sequence length="102" mass="10775">MDLAAGSALSEKCSWVECNNIAYDLELARLNKKVLADDVVGNDDVACNADDVAENNDVEGYVAANNDVEGYVADDAVVVEEESVEAKAKRAAKGKAKVVGRV</sequence>
<evidence type="ECO:0000313" key="1">
    <source>
        <dbReference type="EMBL" id="KAK9951577.1"/>
    </source>
</evidence>
<dbReference type="EMBL" id="JBEDUW010000001">
    <property type="protein sequence ID" value="KAK9951577.1"/>
    <property type="molecule type" value="Genomic_DNA"/>
</dbReference>
<keyword evidence="2" id="KW-1185">Reference proteome</keyword>